<gene>
    <name evidence="9" type="ORF">MHBO_001763</name>
</gene>
<organism evidence="9 10">
    <name type="scientific">Bonamia ostreae</name>
    <dbReference type="NCBI Taxonomy" id="126728"/>
    <lineage>
        <taxon>Eukaryota</taxon>
        <taxon>Sar</taxon>
        <taxon>Rhizaria</taxon>
        <taxon>Endomyxa</taxon>
        <taxon>Ascetosporea</taxon>
        <taxon>Haplosporida</taxon>
        <taxon>Bonamia</taxon>
    </lineage>
</organism>
<evidence type="ECO:0000313" key="10">
    <source>
        <dbReference type="Proteomes" id="UP001439008"/>
    </source>
</evidence>
<evidence type="ECO:0000256" key="1">
    <source>
        <dbReference type="ARBA" id="ARBA00004123"/>
    </source>
</evidence>
<dbReference type="Proteomes" id="UP001439008">
    <property type="component" value="Unassembled WGS sequence"/>
</dbReference>
<evidence type="ECO:0000256" key="5">
    <source>
        <dbReference type="ARBA" id="ARBA00022490"/>
    </source>
</evidence>
<name>A0ABV2AK31_9EUKA</name>
<dbReference type="PROSITE" id="PS50166">
    <property type="entry name" value="IMPORTIN_B_NT"/>
    <property type="match status" value="1"/>
</dbReference>
<accession>A0ABV2AK31</accession>
<evidence type="ECO:0000313" key="9">
    <source>
        <dbReference type="EMBL" id="MES1920035.1"/>
    </source>
</evidence>
<keyword evidence="7" id="KW-0539">Nucleus</keyword>
<proteinExistence type="inferred from homology"/>
<dbReference type="InterPro" id="IPR016024">
    <property type="entry name" value="ARM-type_fold"/>
</dbReference>
<comment type="similarity">
    <text evidence="3">Belongs to the exportin family.</text>
</comment>
<comment type="caution">
    <text evidence="9">The sequence shown here is derived from an EMBL/GenBank/DDBJ whole genome shotgun (WGS) entry which is preliminary data.</text>
</comment>
<evidence type="ECO:0000256" key="2">
    <source>
        <dbReference type="ARBA" id="ARBA00004496"/>
    </source>
</evidence>
<feature type="domain" description="Importin N-terminal" evidence="8">
    <location>
        <begin position="32"/>
        <end position="99"/>
    </location>
</feature>
<evidence type="ECO:0000259" key="8">
    <source>
        <dbReference type="PROSITE" id="PS50166"/>
    </source>
</evidence>
<dbReference type="InterPro" id="IPR011989">
    <property type="entry name" value="ARM-like"/>
</dbReference>
<keyword evidence="5" id="KW-0963">Cytoplasm</keyword>
<dbReference type="PANTHER" id="PTHR12596:SF2">
    <property type="entry name" value="EXPORTIN-7 ISOFORM X1"/>
    <property type="match status" value="1"/>
</dbReference>
<evidence type="ECO:0000256" key="7">
    <source>
        <dbReference type="ARBA" id="ARBA00023242"/>
    </source>
</evidence>
<protein>
    <recommendedName>
        <fullName evidence="8">Importin N-terminal domain-containing protein</fullName>
    </recommendedName>
</protein>
<dbReference type="Gene3D" id="1.25.10.10">
    <property type="entry name" value="Leucine-rich Repeat Variant"/>
    <property type="match status" value="1"/>
</dbReference>
<keyword evidence="10" id="KW-1185">Reference proteome</keyword>
<dbReference type="PANTHER" id="PTHR12596">
    <property type="entry name" value="EXPORTIN 4,7-RELATED"/>
    <property type="match status" value="1"/>
</dbReference>
<evidence type="ECO:0000256" key="4">
    <source>
        <dbReference type="ARBA" id="ARBA00022448"/>
    </source>
</evidence>
<keyword evidence="4" id="KW-0813">Transport</keyword>
<dbReference type="InterPro" id="IPR044189">
    <property type="entry name" value="XPO4/7-like"/>
</dbReference>
<dbReference type="InterPro" id="IPR001494">
    <property type="entry name" value="Importin-beta_N"/>
</dbReference>
<dbReference type="SUPFAM" id="SSF48371">
    <property type="entry name" value="ARM repeat"/>
    <property type="match status" value="1"/>
</dbReference>
<evidence type="ECO:0000256" key="3">
    <source>
        <dbReference type="ARBA" id="ARBA00009466"/>
    </source>
</evidence>
<evidence type="ECO:0000256" key="6">
    <source>
        <dbReference type="ARBA" id="ARBA00022927"/>
    </source>
</evidence>
<comment type="subcellular location">
    <subcellularLocation>
        <location evidence="2">Cytoplasm</location>
    </subcellularLocation>
    <subcellularLocation>
        <location evidence="1">Nucleus</location>
    </subcellularLocation>
</comment>
<reference evidence="9 10" key="1">
    <citation type="journal article" date="2024" name="BMC Biol.">
        <title>Comparative genomics of Ascetosporea gives new insight into the evolutionary basis for animal parasitism in Rhizaria.</title>
        <authorList>
            <person name="Hiltunen Thoren M."/>
            <person name="Onut-Brannstrom I."/>
            <person name="Alfjorden A."/>
            <person name="Peckova H."/>
            <person name="Swords F."/>
            <person name="Hooper C."/>
            <person name="Holzer A.S."/>
            <person name="Bass D."/>
            <person name="Burki F."/>
        </authorList>
    </citation>
    <scope>NUCLEOTIDE SEQUENCE [LARGE SCALE GENOMIC DNA]</scope>
    <source>
        <strain evidence="9">20-A016</strain>
    </source>
</reference>
<dbReference type="EMBL" id="JBDODL010000485">
    <property type="protein sequence ID" value="MES1920035.1"/>
    <property type="molecule type" value="Genomic_DNA"/>
</dbReference>
<keyword evidence="6" id="KW-0653">Protein transport</keyword>
<sequence length="304" mass="34827">MSSDMDEFTRNVFENCKVAFSPNSSNDDRQKASIFLQNLGETDASFLVILEKIFSATTTPEILIFFSNLTLKTIEKFWGSIETSFLLNLRSFLIEYLKNAKIDKKSVINCIARVPCRIAKMGWTEDIRYKNMTETIASFLSTDIATCNRGILVLSIYIEEINKSGNTNRIKNRRISSQFRDKELFNIFKLSVVVLNRIIRDNNFGISDQEGNSLVESALDLTSNCLNFDFIGTIRDESSDDLKSLQIPEKWSELLNPSYSDDNKNHIVKICFQILRLMAKSDFPEFIKSKCICKVFGQILLSLF</sequence>